<keyword evidence="2" id="KW-1185">Reference proteome</keyword>
<protein>
    <submittedName>
        <fullName evidence="1">Uncharacterized protein</fullName>
    </submittedName>
</protein>
<evidence type="ECO:0000313" key="1">
    <source>
        <dbReference type="EMBL" id="OVE45696.1"/>
    </source>
</evidence>
<dbReference type="EMBL" id="NHOO01000030">
    <property type="protein sequence ID" value="OVE45696.1"/>
    <property type="molecule type" value="Genomic_DNA"/>
</dbReference>
<gene>
    <name evidence="1" type="ORF">CBW21_22145</name>
</gene>
<reference evidence="1 2" key="1">
    <citation type="submission" date="2017-05" db="EMBL/GenBank/DDBJ databases">
        <title>Chromobacterium violaceum GHPS1 isolated from Hydrocarbon polluted soil in French Guiana display an awesome secondary metabolite arsenal and a battery of drug and heavy-metal-resistance and detoxification of xenobiotics proteins.</title>
        <authorList>
            <person name="Belbahri L."/>
        </authorList>
    </citation>
    <scope>NUCLEOTIDE SEQUENCE [LARGE SCALE GENOMIC DNA]</scope>
    <source>
        <strain evidence="1 2">GHPS1</strain>
    </source>
</reference>
<dbReference type="RefSeq" id="WP_087698872.1">
    <property type="nucleotide sequence ID" value="NZ_NHOO01000030.1"/>
</dbReference>
<evidence type="ECO:0000313" key="2">
    <source>
        <dbReference type="Proteomes" id="UP000196342"/>
    </source>
</evidence>
<dbReference type="AlphaFoldDB" id="A0A202B2L7"/>
<name>A0A202B2L7_CHRVL</name>
<dbReference type="Proteomes" id="UP000196342">
    <property type="component" value="Unassembled WGS sequence"/>
</dbReference>
<proteinExistence type="predicted"/>
<accession>A0A202B2L7</accession>
<comment type="caution">
    <text evidence="1">The sequence shown here is derived from an EMBL/GenBank/DDBJ whole genome shotgun (WGS) entry which is preliminary data.</text>
</comment>
<sequence>MNAITEQLEQIAGDRMLEKEGTAFASEFLLGELIKAATKQLKELALPWRSMSQLEQENVLAKVKDDCWQAASKAVICVAADTASTSALRSRASSFWKMARSSRAASAWPLRRDG</sequence>
<organism evidence="1 2">
    <name type="scientific">Chromobacterium violaceum</name>
    <dbReference type="NCBI Taxonomy" id="536"/>
    <lineage>
        <taxon>Bacteria</taxon>
        <taxon>Pseudomonadati</taxon>
        <taxon>Pseudomonadota</taxon>
        <taxon>Betaproteobacteria</taxon>
        <taxon>Neisseriales</taxon>
        <taxon>Chromobacteriaceae</taxon>
        <taxon>Chromobacterium</taxon>
    </lineage>
</organism>